<protein>
    <recommendedName>
        <fullName evidence="4">Integral membrane protein</fullName>
    </recommendedName>
</protein>
<feature type="transmembrane region" description="Helical" evidence="1">
    <location>
        <begin position="141"/>
        <end position="163"/>
    </location>
</feature>
<sequence length="360" mass="35849">MLALRLVRGSRPLVQLRRLLVAATSAGAGFLLLYVLAEATARPAGSFPRLLWALVPLAAAVQFAVAVARTDPATRPREGMDAAGLGPVRLTLAAAVSTTVACTLGSALALAVFLHLRGDLAGLPFDAAGSGLLHAEQPLPVAAALTLLALVPAAASAATALALRPRPATAGLAPQTGVPWGVAVCACGLALQAYAGQGSPGLPAGWVLITLGLALTGPGLAYACGTLVLAVRPGALRLLAGRALQEEAPRLGRPLGVLCAVGAAALTALALRERGTVFAPLGPLTGPAAALVALCAAATLLTSAVEVRQARTATRETLTGLGAPGTVLRTAATLRASALVVVCVPLSWGVAQLTSLALTR</sequence>
<dbReference type="EMBL" id="BMVP01000014">
    <property type="protein sequence ID" value="GHB76841.1"/>
    <property type="molecule type" value="Genomic_DNA"/>
</dbReference>
<keyword evidence="1" id="KW-0812">Transmembrane</keyword>
<feature type="transmembrane region" description="Helical" evidence="1">
    <location>
        <begin position="49"/>
        <end position="69"/>
    </location>
</feature>
<feature type="transmembrane region" description="Helical" evidence="1">
    <location>
        <begin position="175"/>
        <end position="194"/>
    </location>
</feature>
<evidence type="ECO:0008006" key="4">
    <source>
        <dbReference type="Google" id="ProtNLM"/>
    </source>
</evidence>
<accession>A0ABQ3EZT7</accession>
<keyword evidence="1" id="KW-0472">Membrane</keyword>
<organism evidence="2 3">
    <name type="scientific">Streptomyces cirratus</name>
    <dbReference type="NCBI Taxonomy" id="68187"/>
    <lineage>
        <taxon>Bacteria</taxon>
        <taxon>Bacillati</taxon>
        <taxon>Actinomycetota</taxon>
        <taxon>Actinomycetes</taxon>
        <taxon>Kitasatosporales</taxon>
        <taxon>Streptomycetaceae</taxon>
        <taxon>Streptomyces</taxon>
    </lineage>
</organism>
<feature type="transmembrane region" description="Helical" evidence="1">
    <location>
        <begin position="206"/>
        <end position="231"/>
    </location>
</feature>
<gene>
    <name evidence="2" type="ORF">GCM10010347_54050</name>
</gene>
<evidence type="ECO:0000256" key="1">
    <source>
        <dbReference type="SAM" id="Phobius"/>
    </source>
</evidence>
<dbReference type="Proteomes" id="UP000642673">
    <property type="component" value="Unassembled WGS sequence"/>
</dbReference>
<feature type="transmembrane region" description="Helical" evidence="1">
    <location>
        <begin position="251"/>
        <end position="272"/>
    </location>
</feature>
<dbReference type="RefSeq" id="WP_190186844.1">
    <property type="nucleotide sequence ID" value="NZ_BMVP01000014.1"/>
</dbReference>
<proteinExistence type="predicted"/>
<evidence type="ECO:0000313" key="2">
    <source>
        <dbReference type="EMBL" id="GHB76841.1"/>
    </source>
</evidence>
<name>A0ABQ3EZT7_9ACTN</name>
<feature type="transmembrane region" description="Helical" evidence="1">
    <location>
        <begin position="90"/>
        <end position="116"/>
    </location>
</feature>
<feature type="transmembrane region" description="Helical" evidence="1">
    <location>
        <begin position="20"/>
        <end position="37"/>
    </location>
</feature>
<keyword evidence="1" id="KW-1133">Transmembrane helix</keyword>
<keyword evidence="3" id="KW-1185">Reference proteome</keyword>
<evidence type="ECO:0000313" key="3">
    <source>
        <dbReference type="Proteomes" id="UP000642673"/>
    </source>
</evidence>
<comment type="caution">
    <text evidence="2">The sequence shown here is derived from an EMBL/GenBank/DDBJ whole genome shotgun (WGS) entry which is preliminary data.</text>
</comment>
<reference evidence="3" key="1">
    <citation type="journal article" date="2019" name="Int. J. Syst. Evol. Microbiol.">
        <title>The Global Catalogue of Microorganisms (GCM) 10K type strain sequencing project: providing services to taxonomists for standard genome sequencing and annotation.</title>
        <authorList>
            <consortium name="The Broad Institute Genomics Platform"/>
            <consortium name="The Broad Institute Genome Sequencing Center for Infectious Disease"/>
            <person name="Wu L."/>
            <person name="Ma J."/>
        </authorList>
    </citation>
    <scope>NUCLEOTIDE SEQUENCE [LARGE SCALE GENOMIC DNA]</scope>
    <source>
        <strain evidence="3">JCM 4738</strain>
    </source>
</reference>
<feature type="transmembrane region" description="Helical" evidence="1">
    <location>
        <begin position="284"/>
        <end position="305"/>
    </location>
</feature>